<dbReference type="AlphaFoldDB" id="A0AAE1LWP2"/>
<sequence>MARLAVFALLAVVACASAFANPEPEPHGPGAQDHHGLRAWLHAKHLQISKWSHVEAAKLKTAWREKVVPEIIQLKQKLGKEWQKKAPQIVAALKQKAGVAFDKAVKFADEKISHLG</sequence>
<accession>A0AAE1LWP2</accession>
<evidence type="ECO:0000256" key="1">
    <source>
        <dbReference type="SAM" id="SignalP"/>
    </source>
</evidence>
<evidence type="ECO:0000313" key="2">
    <source>
        <dbReference type="EMBL" id="KAK3932197.1"/>
    </source>
</evidence>
<proteinExistence type="predicted"/>
<dbReference type="Proteomes" id="UP001219518">
    <property type="component" value="Unassembled WGS sequence"/>
</dbReference>
<keyword evidence="1" id="KW-0732">Signal</keyword>
<feature type="signal peptide" evidence="1">
    <location>
        <begin position="1"/>
        <end position="18"/>
    </location>
</feature>
<reference evidence="2" key="2">
    <citation type="journal article" date="2023" name="BMC Genomics">
        <title>Pest status, molecular evolution, and epigenetic factors derived from the genome assembly of Frankliniella fusca, a thysanopteran phytovirus vector.</title>
        <authorList>
            <person name="Catto M.A."/>
            <person name="Labadie P.E."/>
            <person name="Jacobson A.L."/>
            <person name="Kennedy G.G."/>
            <person name="Srinivasan R."/>
            <person name="Hunt B.G."/>
        </authorList>
    </citation>
    <scope>NUCLEOTIDE SEQUENCE</scope>
    <source>
        <strain evidence="2">PL_HMW_Pooled</strain>
    </source>
</reference>
<dbReference type="PROSITE" id="PS51257">
    <property type="entry name" value="PROKAR_LIPOPROTEIN"/>
    <property type="match status" value="1"/>
</dbReference>
<reference evidence="2" key="1">
    <citation type="submission" date="2021-07" db="EMBL/GenBank/DDBJ databases">
        <authorList>
            <person name="Catto M.A."/>
            <person name="Jacobson A."/>
            <person name="Kennedy G."/>
            <person name="Labadie P."/>
            <person name="Hunt B.G."/>
            <person name="Srinivasan R."/>
        </authorList>
    </citation>
    <scope>NUCLEOTIDE SEQUENCE</scope>
    <source>
        <strain evidence="2">PL_HMW_Pooled</strain>
        <tissue evidence="2">Head</tissue>
    </source>
</reference>
<gene>
    <name evidence="2" type="ORF">KUF71_011525</name>
</gene>
<protein>
    <submittedName>
        <fullName evidence="2">tRNA uridine(34) hydroxylase</fullName>
    </submittedName>
</protein>
<dbReference type="EMBL" id="JAHWGI010001434">
    <property type="protein sequence ID" value="KAK3932197.1"/>
    <property type="molecule type" value="Genomic_DNA"/>
</dbReference>
<feature type="chain" id="PRO_5042174227" evidence="1">
    <location>
        <begin position="19"/>
        <end position="116"/>
    </location>
</feature>
<organism evidence="2 3">
    <name type="scientific">Frankliniella fusca</name>
    <dbReference type="NCBI Taxonomy" id="407009"/>
    <lineage>
        <taxon>Eukaryota</taxon>
        <taxon>Metazoa</taxon>
        <taxon>Ecdysozoa</taxon>
        <taxon>Arthropoda</taxon>
        <taxon>Hexapoda</taxon>
        <taxon>Insecta</taxon>
        <taxon>Pterygota</taxon>
        <taxon>Neoptera</taxon>
        <taxon>Paraneoptera</taxon>
        <taxon>Thysanoptera</taxon>
        <taxon>Terebrantia</taxon>
        <taxon>Thripoidea</taxon>
        <taxon>Thripidae</taxon>
        <taxon>Frankliniella</taxon>
    </lineage>
</organism>
<comment type="caution">
    <text evidence="2">The sequence shown here is derived from an EMBL/GenBank/DDBJ whole genome shotgun (WGS) entry which is preliminary data.</text>
</comment>
<evidence type="ECO:0000313" key="3">
    <source>
        <dbReference type="Proteomes" id="UP001219518"/>
    </source>
</evidence>
<name>A0AAE1LWP2_9NEOP</name>
<keyword evidence="3" id="KW-1185">Reference proteome</keyword>